<reference evidence="1" key="1">
    <citation type="submission" date="2021-10" db="EMBL/GenBank/DDBJ databases">
        <title>Tropical sea cucumber genome reveals ecological adaptation and Cuvierian tubules defense mechanism.</title>
        <authorList>
            <person name="Chen T."/>
        </authorList>
    </citation>
    <scope>NUCLEOTIDE SEQUENCE</scope>
    <source>
        <strain evidence="1">Nanhai2018</strain>
        <tissue evidence="1">Muscle</tissue>
    </source>
</reference>
<keyword evidence="2" id="KW-1185">Reference proteome</keyword>
<dbReference type="Proteomes" id="UP001152320">
    <property type="component" value="Chromosome 2"/>
</dbReference>
<comment type="caution">
    <text evidence="1">The sequence shown here is derived from an EMBL/GenBank/DDBJ whole genome shotgun (WGS) entry which is preliminary data.</text>
</comment>
<name>A0A9Q1CJW3_HOLLE</name>
<evidence type="ECO:0000313" key="2">
    <source>
        <dbReference type="Proteomes" id="UP001152320"/>
    </source>
</evidence>
<evidence type="ECO:0000313" key="1">
    <source>
        <dbReference type="EMBL" id="KAJ8046593.1"/>
    </source>
</evidence>
<protein>
    <submittedName>
        <fullName evidence="1">Uncharacterized protein</fullName>
    </submittedName>
</protein>
<gene>
    <name evidence="1" type="ORF">HOLleu_05324</name>
</gene>
<accession>A0A9Q1CJW3</accession>
<dbReference type="EMBL" id="JAIZAY010000002">
    <property type="protein sequence ID" value="KAJ8046593.1"/>
    <property type="molecule type" value="Genomic_DNA"/>
</dbReference>
<proteinExistence type="predicted"/>
<dbReference type="AlphaFoldDB" id="A0A9Q1CJW3"/>
<sequence length="102" mass="11856">MASLDDVLPFRLLLMRPIQTHLRFSSKGYTRRHVPMSPQVKQHPIWWTIPANLKQGVEFQQTRTVTSLVTDASLSRWGLSGDLKRCRAGSQRRNKPFTLTFY</sequence>
<organism evidence="1 2">
    <name type="scientific">Holothuria leucospilota</name>
    <name type="common">Black long sea cucumber</name>
    <name type="synonym">Mertensiothuria leucospilota</name>
    <dbReference type="NCBI Taxonomy" id="206669"/>
    <lineage>
        <taxon>Eukaryota</taxon>
        <taxon>Metazoa</taxon>
        <taxon>Echinodermata</taxon>
        <taxon>Eleutherozoa</taxon>
        <taxon>Echinozoa</taxon>
        <taxon>Holothuroidea</taxon>
        <taxon>Aspidochirotacea</taxon>
        <taxon>Aspidochirotida</taxon>
        <taxon>Holothuriidae</taxon>
        <taxon>Holothuria</taxon>
    </lineage>
</organism>